<evidence type="ECO:0000256" key="1">
    <source>
        <dbReference type="ARBA" id="ARBA00004141"/>
    </source>
</evidence>
<dbReference type="PANTHER" id="PTHR22950:SF349">
    <property type="entry name" value="AMINO ACID TRANSPORTER TRANSMEMBRANE DOMAIN-CONTAINING PROTEIN"/>
    <property type="match status" value="1"/>
</dbReference>
<organism evidence="7 8">
    <name type="scientific">Plasmopara halstedii</name>
    <name type="common">Downy mildew of sunflower</name>
    <dbReference type="NCBI Taxonomy" id="4781"/>
    <lineage>
        <taxon>Eukaryota</taxon>
        <taxon>Sar</taxon>
        <taxon>Stramenopiles</taxon>
        <taxon>Oomycota</taxon>
        <taxon>Peronosporomycetes</taxon>
        <taxon>Peronosporales</taxon>
        <taxon>Peronosporaceae</taxon>
        <taxon>Plasmopara</taxon>
    </lineage>
</organism>
<dbReference type="OMA" id="FQIMERI"/>
<evidence type="ECO:0000256" key="3">
    <source>
        <dbReference type="ARBA" id="ARBA00022989"/>
    </source>
</evidence>
<feature type="transmembrane region" description="Helical" evidence="5">
    <location>
        <begin position="371"/>
        <end position="388"/>
    </location>
</feature>
<evidence type="ECO:0000313" key="8">
    <source>
        <dbReference type="Proteomes" id="UP000054928"/>
    </source>
</evidence>
<evidence type="ECO:0000256" key="2">
    <source>
        <dbReference type="ARBA" id="ARBA00022692"/>
    </source>
</evidence>
<dbReference type="GeneID" id="36405332"/>
<evidence type="ECO:0000313" key="7">
    <source>
        <dbReference type="EMBL" id="CEG40056.1"/>
    </source>
</evidence>
<proteinExistence type="predicted"/>
<dbReference type="EMBL" id="CCYD01000468">
    <property type="protein sequence ID" value="CEG40056.1"/>
    <property type="molecule type" value="Genomic_DNA"/>
</dbReference>
<feature type="transmembrane region" description="Helical" evidence="5">
    <location>
        <begin position="149"/>
        <end position="168"/>
    </location>
</feature>
<dbReference type="GO" id="GO:0015179">
    <property type="term" value="F:L-amino acid transmembrane transporter activity"/>
    <property type="evidence" value="ECO:0007669"/>
    <property type="project" value="TreeGrafter"/>
</dbReference>
<feature type="transmembrane region" description="Helical" evidence="5">
    <location>
        <begin position="433"/>
        <end position="452"/>
    </location>
</feature>
<feature type="transmembrane region" description="Helical" evidence="5">
    <location>
        <begin position="44"/>
        <end position="67"/>
    </location>
</feature>
<feature type="domain" description="Amino acid transporter transmembrane" evidence="6">
    <location>
        <begin position="15"/>
        <end position="448"/>
    </location>
</feature>
<feature type="transmembrane region" description="Helical" evidence="5">
    <location>
        <begin position="220"/>
        <end position="243"/>
    </location>
</feature>
<reference evidence="8" key="1">
    <citation type="submission" date="2014-09" db="EMBL/GenBank/DDBJ databases">
        <authorList>
            <person name="Sharma Rahul"/>
            <person name="Thines Marco"/>
        </authorList>
    </citation>
    <scope>NUCLEOTIDE SEQUENCE [LARGE SCALE GENOMIC DNA]</scope>
</reference>
<dbReference type="AlphaFoldDB" id="A0A0P1AHU7"/>
<comment type="subcellular location">
    <subcellularLocation>
        <location evidence="1">Membrane</location>
        <topology evidence="1">Multi-pass membrane protein</topology>
    </subcellularLocation>
</comment>
<feature type="transmembrane region" description="Helical" evidence="5">
    <location>
        <begin position="400"/>
        <end position="421"/>
    </location>
</feature>
<dbReference type="GO" id="GO:0005774">
    <property type="term" value="C:vacuolar membrane"/>
    <property type="evidence" value="ECO:0007669"/>
    <property type="project" value="TreeGrafter"/>
</dbReference>
<keyword evidence="8" id="KW-1185">Reference proteome</keyword>
<keyword evidence="2 5" id="KW-0812">Transmembrane</keyword>
<evidence type="ECO:0000256" key="4">
    <source>
        <dbReference type="ARBA" id="ARBA00023136"/>
    </source>
</evidence>
<dbReference type="STRING" id="4781.A0A0P1AHU7"/>
<accession>A0A0P1AHU7</accession>
<evidence type="ECO:0000259" key="6">
    <source>
        <dbReference type="Pfam" id="PF01490"/>
    </source>
</evidence>
<name>A0A0P1AHU7_PLAHL</name>
<keyword evidence="4 5" id="KW-0472">Membrane</keyword>
<dbReference type="RefSeq" id="XP_024576425.1">
    <property type="nucleotide sequence ID" value="XM_024725672.1"/>
</dbReference>
<dbReference type="PANTHER" id="PTHR22950">
    <property type="entry name" value="AMINO ACID TRANSPORTER"/>
    <property type="match status" value="1"/>
</dbReference>
<feature type="transmembrane region" description="Helical" evidence="5">
    <location>
        <begin position="124"/>
        <end position="142"/>
    </location>
</feature>
<dbReference type="Proteomes" id="UP000054928">
    <property type="component" value="Unassembled WGS sequence"/>
</dbReference>
<feature type="transmembrane region" description="Helical" evidence="5">
    <location>
        <begin position="12"/>
        <end position="32"/>
    </location>
</feature>
<dbReference type="InterPro" id="IPR013057">
    <property type="entry name" value="AA_transpt_TM"/>
</dbReference>
<dbReference type="Pfam" id="PF01490">
    <property type="entry name" value="Aa_trans"/>
    <property type="match status" value="1"/>
</dbReference>
<feature type="transmembrane region" description="Helical" evidence="5">
    <location>
        <begin position="88"/>
        <end position="112"/>
    </location>
</feature>
<dbReference type="OrthoDB" id="40134at2759"/>
<sequence>MAQTPFLTIEDAKIGFNIFCCFCGIGSLSMPSNYARAGPIHGTIALLLMAFVNIYATIALSKVIYTAPSSVKTFTDVGAWVLGSTGRYAVMISQMLVCLLLPCAFLVLGSILLDVLFPNAFSQIFWMIFMAITVIPVCMIPTLKEAASIALVGCIGTITADVVGVMILEWEMQGHPSIPEPNISFHQVLMAFGNLALSYGAAVVLPDLQRQHPQPERMPRIIFISMTTGTVFFLAIAIAGYAAGGCQLSGNLLFSIVNASDPYATSALGFIPNRGAVIMAYMFMHIHIVIAFSTIIMPAFYMAERFILGMHKDQSVLDEEQGIDMREKPSSLANASNSDSNFAASISPQVAIKYEDESAEYRGKINTIRYILLRLIILTLLVVASIFLRGKFLDLVDFTGASAVTVGSIVLPLLFYLKVFWNKLSMLERTGCILITVVCSILGIYVMIYAAMNLFTPETNTTTFPYCSDAYQADPYYIRDSTSS</sequence>
<evidence type="ECO:0000256" key="5">
    <source>
        <dbReference type="SAM" id="Phobius"/>
    </source>
</evidence>
<protein>
    <submittedName>
        <fullName evidence="7">Amino acid auxin permease family</fullName>
    </submittedName>
</protein>
<feature type="transmembrane region" description="Helical" evidence="5">
    <location>
        <begin position="188"/>
        <end position="208"/>
    </location>
</feature>
<keyword evidence="3 5" id="KW-1133">Transmembrane helix</keyword>
<feature type="transmembrane region" description="Helical" evidence="5">
    <location>
        <begin position="278"/>
        <end position="302"/>
    </location>
</feature>